<feature type="domain" description="F5/8 type C" evidence="1">
    <location>
        <begin position="241"/>
        <end position="393"/>
    </location>
</feature>
<dbReference type="Pfam" id="PF00754">
    <property type="entry name" value="F5_F8_type_C"/>
    <property type="match status" value="3"/>
</dbReference>
<sequence>YVFNHLFLLCKECSSALGMESRHIKDAQITASSQWNGNHAAIQGRLNFKAGGGKTGGWSARSNNGNQWIQVALGSYTKLTSIATQGRNAYSQWVTAYKLQYSEDGVNFYYYKVPGQSSPKVFKGNKDRDSIVYHRISPPIQARYIRLRPTAWYHHISLRMELYGCLGMYSNTGRNADSQWVTAYKLQYSEDGVFKGNKDRDSIFYHQLNPPIKARYIKLRPTSWYNHISLRMELYGCSVECLAPLGLESRRIKDAQVTASSQWDGNHAAIQGRLNFKAGGGKQGGWSARQNNKNQWIQVALGSYTKLTSIATQGRNAYSQWVTAYKLQYSEDGVNFYFYKVPGQSSPKVFRGNKDRDSIVYHQLNPPIKARYIKLRPTAWYGHISLRMELYGCSVGMIVVLHLFWH</sequence>
<reference evidence="2 3" key="1">
    <citation type="submission" date="2022-05" db="EMBL/GenBank/DDBJ databases">
        <authorList>
            <consortium name="Genoscope - CEA"/>
            <person name="William W."/>
        </authorList>
    </citation>
    <scope>NUCLEOTIDE SEQUENCE [LARGE SCALE GENOMIC DNA]</scope>
</reference>
<dbReference type="EMBL" id="CALNXJ010000106">
    <property type="protein sequence ID" value="CAH3164630.1"/>
    <property type="molecule type" value="Genomic_DNA"/>
</dbReference>
<dbReference type="SUPFAM" id="SSF49785">
    <property type="entry name" value="Galactose-binding domain-like"/>
    <property type="match status" value="3"/>
</dbReference>
<dbReference type="PROSITE" id="PS01286">
    <property type="entry name" value="FA58C_2"/>
    <property type="match status" value="3"/>
</dbReference>
<dbReference type="PANTHER" id="PTHR24543">
    <property type="entry name" value="MULTICOPPER OXIDASE-RELATED"/>
    <property type="match status" value="1"/>
</dbReference>
<dbReference type="Gene3D" id="2.60.120.260">
    <property type="entry name" value="Galactose-binding domain-like"/>
    <property type="match status" value="3"/>
</dbReference>
<evidence type="ECO:0000259" key="1">
    <source>
        <dbReference type="PROSITE" id="PS50022"/>
    </source>
</evidence>
<name>A0AAU9Y2B2_9CNID</name>
<comment type="caution">
    <text evidence="2">The sequence shown here is derived from an EMBL/GenBank/DDBJ whole genome shotgun (WGS) entry which is preliminary data.</text>
</comment>
<feature type="non-terminal residue" evidence="2">
    <location>
        <position position="1"/>
    </location>
</feature>
<dbReference type="AlphaFoldDB" id="A0AAU9Y2B2"/>
<accession>A0AAU9Y2B2</accession>
<organism evidence="2 3">
    <name type="scientific">Pocillopora meandrina</name>
    <dbReference type="NCBI Taxonomy" id="46732"/>
    <lineage>
        <taxon>Eukaryota</taxon>
        <taxon>Metazoa</taxon>
        <taxon>Cnidaria</taxon>
        <taxon>Anthozoa</taxon>
        <taxon>Hexacorallia</taxon>
        <taxon>Scleractinia</taxon>
        <taxon>Astrocoeniina</taxon>
        <taxon>Pocilloporidae</taxon>
        <taxon>Pocillopora</taxon>
    </lineage>
</organism>
<evidence type="ECO:0000313" key="3">
    <source>
        <dbReference type="Proteomes" id="UP001159428"/>
    </source>
</evidence>
<dbReference type="SMART" id="SM00231">
    <property type="entry name" value="FA58C"/>
    <property type="match status" value="2"/>
</dbReference>
<dbReference type="FunFam" id="2.60.120.260:FF:000016">
    <property type="entry name" value="Contactin-associated protein-like 4 isoform 1"/>
    <property type="match status" value="2"/>
</dbReference>
<dbReference type="PANTHER" id="PTHR24543:SF325">
    <property type="entry name" value="F5_8 TYPE C DOMAIN-CONTAINING PROTEIN"/>
    <property type="match status" value="1"/>
</dbReference>
<keyword evidence="3" id="KW-1185">Reference proteome</keyword>
<feature type="domain" description="F5/8 type C" evidence="1">
    <location>
        <begin position="13"/>
        <end position="165"/>
    </location>
</feature>
<evidence type="ECO:0000313" key="2">
    <source>
        <dbReference type="EMBL" id="CAH3164630.1"/>
    </source>
</evidence>
<protein>
    <recommendedName>
        <fullName evidence="1">F5/8 type C domain-containing protein</fullName>
    </recommendedName>
</protein>
<dbReference type="InterPro" id="IPR000421">
    <property type="entry name" value="FA58C"/>
</dbReference>
<feature type="domain" description="F5/8 type C" evidence="1">
    <location>
        <begin position="169"/>
        <end position="237"/>
    </location>
</feature>
<dbReference type="PROSITE" id="PS50022">
    <property type="entry name" value="FA58C_3"/>
    <property type="match status" value="3"/>
</dbReference>
<proteinExistence type="predicted"/>
<gene>
    <name evidence="2" type="ORF">PMEA_00002349</name>
</gene>
<dbReference type="Proteomes" id="UP001159428">
    <property type="component" value="Unassembled WGS sequence"/>
</dbReference>
<dbReference type="InterPro" id="IPR008979">
    <property type="entry name" value="Galactose-bd-like_sf"/>
</dbReference>
<dbReference type="CDD" id="cd00057">
    <property type="entry name" value="FA58C"/>
    <property type="match status" value="2"/>
</dbReference>